<feature type="domain" description="Baculoviridae p74 N-terminal" evidence="2">
    <location>
        <begin position="5"/>
        <end position="304"/>
    </location>
</feature>
<keyword evidence="1" id="KW-1133">Transmembrane helix</keyword>
<dbReference type="GeneID" id="80544200"/>
<dbReference type="Proteomes" id="UP001157381">
    <property type="component" value="Segment"/>
</dbReference>
<feature type="transmembrane region" description="Helical" evidence="1">
    <location>
        <begin position="631"/>
        <end position="653"/>
    </location>
</feature>
<keyword evidence="1" id="KW-0472">Membrane</keyword>
<accession>A0AAX3AU63</accession>
<proteinExistence type="predicted"/>
<keyword evidence="1" id="KW-0812">Transmembrane</keyword>
<evidence type="ECO:0000259" key="2">
    <source>
        <dbReference type="Pfam" id="PF08404"/>
    </source>
</evidence>
<dbReference type="InterPro" id="IPR007663">
    <property type="entry name" value="Baculo_p74"/>
</dbReference>
<feature type="transmembrane region" description="Helical" evidence="1">
    <location>
        <begin position="429"/>
        <end position="450"/>
    </location>
</feature>
<feature type="transmembrane region" description="Helical" evidence="1">
    <location>
        <begin position="580"/>
        <end position="599"/>
    </location>
</feature>
<dbReference type="KEGG" id="vg:80544200"/>
<dbReference type="EMBL" id="MZ766431">
    <property type="protein sequence ID" value="UOQ18805.1"/>
    <property type="molecule type" value="Genomic_DNA"/>
</dbReference>
<dbReference type="RefSeq" id="YP_010805306.1">
    <property type="nucleotide sequence ID" value="NC_077147.1"/>
</dbReference>
<sequence length="674" mass="75182">MATLTSVDLMNASKYASHQHRLAFIPRWRSKMPHVLIDYEIRPATNDDFYVPPNLADRAIATRVTFSRRGCESMSCYPFTETGTVDASTSTGYTQTSETAVEYAQPACYHLDRAAATREGAENEVQAPELRYTDGGKCIIVDTLSKMYFNSPYLRTDEHTVQGVDDVPAFNVTPETGLFPEMFRGEFNEAYCRRFGRSLINGGCSLQWWENLIGFVLGDTIYVTFKLLANNVFSELRNYDYTRPSPLLPDKPSVDGALALARWRAVRDSRADFDFERSFLEFRTLADLRIDARTKLVYVAESGFATIGVRRDLKFRRATAAAPTALSGASEAELEAIISQFLEDHALVLGILTDLAFNELLDQFKVLLKKINNQLIPALKRALLSTSKRVTSKMLGETFKAAMVHQFNRVAIKTVSTVAKAMTKIGIKAASVVGIVLIVITIADLVLALWDPFGYNNMFPRSFPEDMSRSFLAGYFQSMGETRDMIEMLPEYFDDLIEEDDSAVFESLLHILDYVSELEVNSNGQLLQLNEGEPIEDFDELTLLGSALASSAMYTKLDFLKYAARHTAALEASGGLGGAGGFYLSCLWALAALVAYMIATNPTRPRVGGASTLASLSILAEENLARRHASVLFVVFLLILLYTVMVDSVSYYMKLHREATRVTADPLWYQNLYT</sequence>
<dbReference type="InterPro" id="IPR013613">
    <property type="entry name" value="Baculo_p74_N"/>
</dbReference>
<dbReference type="Pfam" id="PF08404">
    <property type="entry name" value="Baculo_p74_N"/>
    <property type="match status" value="1"/>
</dbReference>
<evidence type="ECO:0000256" key="1">
    <source>
        <dbReference type="SAM" id="Phobius"/>
    </source>
</evidence>
<name>A0AAX3AU63_9ABAC</name>
<evidence type="ECO:0000313" key="3">
    <source>
        <dbReference type="EMBL" id="UOQ18805.1"/>
    </source>
</evidence>
<dbReference type="GO" id="GO:0019058">
    <property type="term" value="P:viral life cycle"/>
    <property type="evidence" value="ECO:0007669"/>
    <property type="project" value="InterPro"/>
</dbReference>
<protein>
    <submittedName>
        <fullName evidence="3">P74</fullName>
    </submittedName>
</protein>
<reference evidence="3 4" key="1">
    <citation type="journal article" date="2022" name="Virus Genes">
        <title>The complete genome sequence of an alphabaculovirus from the brown tussock moth, Olene mendosa Hubner, expands our knowledge of lymantriine baculovirus diversity and evolution.</title>
        <authorList>
            <person name="Harrison R.L."/>
            <person name="Rowley D.L."/>
        </authorList>
    </citation>
    <scope>NUCLEOTIDE SEQUENCE [LARGE SCALE GENOMIC DNA]</scope>
    <source>
        <strain evidence="3">435</strain>
    </source>
</reference>
<evidence type="ECO:0000313" key="4">
    <source>
        <dbReference type="Proteomes" id="UP001157381"/>
    </source>
</evidence>
<organism evidence="3 4">
    <name type="scientific">Olene mendosa nucleopolyhedrovirus</name>
    <dbReference type="NCBI Taxonomy" id="2933796"/>
    <lineage>
        <taxon>Viruses</taxon>
        <taxon>Viruses incertae sedis</taxon>
        <taxon>Naldaviricetes</taxon>
        <taxon>Lefavirales</taxon>
        <taxon>Baculoviridae</taxon>
        <taxon>Alphabaculovirus</taxon>
        <taxon>Alphabaculovirus olmendosae</taxon>
    </lineage>
</organism>
<keyword evidence="4" id="KW-1185">Reference proteome</keyword>
<dbReference type="Pfam" id="PF04583">
    <property type="entry name" value="Baculo_p74"/>
    <property type="match status" value="1"/>
</dbReference>